<dbReference type="PANTHER" id="PTHR42926:SF1">
    <property type="entry name" value="CIRCADIAN CLOCK OSCILLATOR PROTEIN KAIC 1"/>
    <property type="match status" value="1"/>
</dbReference>
<sequence length="263" mass="28565">MGAGGGLDVRFDDSARRPAPRLAQTGIPGFDAVIGGGFTPNRLYLLEGAPGSGKTTLALQFLQEGVRNGDPVLYVTLSETEEELRDVAASHGWSLDGITIRELNPAGNSLTVEDHYTMFHPSEVELGETTKAILEDVQRINPARVVFDSLSELRLLAGSALRYRRQILALKLFFTGRKCTVLMLDDMTSANHDVQVQSTKHCARSDPARTAGAAIRRRAPTADGAQVPRHGVPWRLPRLPDPAWRSAGVPSADRERARGRAPP</sequence>
<dbReference type="EMBL" id="AKGD01000003">
    <property type="protein sequence ID" value="EIT68618.1"/>
    <property type="molecule type" value="Genomic_DNA"/>
</dbReference>
<gene>
    <name evidence="3" type="ORF">WQQ_38130</name>
</gene>
<accession>I8T4H3</accession>
<dbReference type="InterPro" id="IPR014774">
    <property type="entry name" value="KaiC-like_dom"/>
</dbReference>
<proteinExistence type="predicted"/>
<dbReference type="PATRIC" id="fig|1172194.4.peg.3701"/>
<dbReference type="PANTHER" id="PTHR42926">
    <property type="match status" value="1"/>
</dbReference>
<protein>
    <submittedName>
        <fullName evidence="3">Circadian clock protein, kaic</fullName>
    </submittedName>
</protein>
<evidence type="ECO:0000259" key="2">
    <source>
        <dbReference type="SMART" id="SM00382"/>
    </source>
</evidence>
<dbReference type="Pfam" id="PF06745">
    <property type="entry name" value="ATPase"/>
    <property type="match status" value="1"/>
</dbReference>
<dbReference type="InterPro" id="IPR051347">
    <property type="entry name" value="Circadian_clock_KaiC-rel"/>
</dbReference>
<dbReference type="AlphaFoldDB" id="I8T4H3"/>
<dbReference type="SUPFAM" id="SSF52540">
    <property type="entry name" value="P-loop containing nucleoside triphosphate hydrolases"/>
    <property type="match status" value="1"/>
</dbReference>
<reference evidence="3 4" key="1">
    <citation type="journal article" date="2012" name="J. Bacteriol.">
        <title>Genome Sequence of n-Alkane-Degrading Hydrocarboniphaga effusa Strain AP103T (ATCC BAA-332T).</title>
        <authorList>
            <person name="Chang H.K."/>
            <person name="Zylstra G.J."/>
            <person name="Chae J.C."/>
        </authorList>
    </citation>
    <scope>NUCLEOTIDE SEQUENCE [LARGE SCALE GENOMIC DNA]</scope>
    <source>
        <strain evidence="3 4">AP103</strain>
    </source>
</reference>
<evidence type="ECO:0000313" key="4">
    <source>
        <dbReference type="Proteomes" id="UP000003704"/>
    </source>
</evidence>
<organism evidence="3 4">
    <name type="scientific">Hydrocarboniphaga effusa AP103</name>
    <dbReference type="NCBI Taxonomy" id="1172194"/>
    <lineage>
        <taxon>Bacteria</taxon>
        <taxon>Pseudomonadati</taxon>
        <taxon>Pseudomonadota</taxon>
        <taxon>Gammaproteobacteria</taxon>
        <taxon>Nevskiales</taxon>
        <taxon>Nevskiaceae</taxon>
        <taxon>Hydrocarboniphaga</taxon>
    </lineage>
</organism>
<evidence type="ECO:0000313" key="3">
    <source>
        <dbReference type="EMBL" id="EIT68618.1"/>
    </source>
</evidence>
<dbReference type="InterPro" id="IPR027417">
    <property type="entry name" value="P-loop_NTPase"/>
</dbReference>
<dbReference type="SMART" id="SM00382">
    <property type="entry name" value="AAA"/>
    <property type="match status" value="1"/>
</dbReference>
<dbReference type="Gene3D" id="3.40.50.300">
    <property type="entry name" value="P-loop containing nucleotide triphosphate hydrolases"/>
    <property type="match status" value="1"/>
</dbReference>
<keyword evidence="4" id="KW-1185">Reference proteome</keyword>
<name>I8T4H3_9GAMM</name>
<feature type="domain" description="AAA+ ATPase" evidence="2">
    <location>
        <begin position="40"/>
        <end position="229"/>
    </location>
</feature>
<dbReference type="Proteomes" id="UP000003704">
    <property type="component" value="Unassembled WGS sequence"/>
</dbReference>
<comment type="caution">
    <text evidence="3">The sequence shown here is derived from an EMBL/GenBank/DDBJ whole genome shotgun (WGS) entry which is preliminary data.</text>
</comment>
<feature type="compositionally biased region" description="Basic and acidic residues" evidence="1">
    <location>
        <begin position="252"/>
        <end position="263"/>
    </location>
</feature>
<dbReference type="InterPro" id="IPR003593">
    <property type="entry name" value="AAA+_ATPase"/>
</dbReference>
<evidence type="ECO:0000256" key="1">
    <source>
        <dbReference type="SAM" id="MobiDB-lite"/>
    </source>
</evidence>
<dbReference type="STRING" id="1172194.WQQ_38130"/>
<feature type="region of interest" description="Disordered" evidence="1">
    <location>
        <begin position="201"/>
        <end position="263"/>
    </location>
</feature>